<comment type="caution">
    <text evidence="2">The sequence shown here is derived from an EMBL/GenBank/DDBJ whole genome shotgun (WGS) entry which is preliminary data.</text>
</comment>
<feature type="compositionally biased region" description="Polar residues" evidence="1">
    <location>
        <begin position="45"/>
        <end position="75"/>
    </location>
</feature>
<keyword evidence="3" id="KW-1185">Reference proteome</keyword>
<dbReference type="Proteomes" id="UP001567538">
    <property type="component" value="Unassembled WGS sequence"/>
</dbReference>
<evidence type="ECO:0000313" key="2">
    <source>
        <dbReference type="EMBL" id="KAL1552141.1"/>
    </source>
</evidence>
<feature type="compositionally biased region" description="Polar residues" evidence="1">
    <location>
        <begin position="168"/>
        <end position="191"/>
    </location>
</feature>
<feature type="compositionally biased region" description="Polar residues" evidence="1">
    <location>
        <begin position="128"/>
        <end position="146"/>
    </location>
</feature>
<dbReference type="AlphaFoldDB" id="A0ABD1H6T2"/>
<name>A0ABD1H6T2_SALDI</name>
<evidence type="ECO:0000313" key="3">
    <source>
        <dbReference type="Proteomes" id="UP001567538"/>
    </source>
</evidence>
<evidence type="ECO:0000256" key="1">
    <source>
        <dbReference type="SAM" id="MobiDB-lite"/>
    </source>
</evidence>
<feature type="region of interest" description="Disordered" evidence="1">
    <location>
        <begin position="119"/>
        <end position="154"/>
    </location>
</feature>
<protein>
    <submittedName>
        <fullName evidence="2">Uncharacterized protein</fullName>
    </submittedName>
</protein>
<dbReference type="EMBL" id="JBEAFC010000006">
    <property type="protein sequence ID" value="KAL1552141.1"/>
    <property type="molecule type" value="Genomic_DNA"/>
</dbReference>
<feature type="compositionally biased region" description="Polar residues" evidence="1">
    <location>
        <begin position="217"/>
        <end position="228"/>
    </location>
</feature>
<feature type="region of interest" description="Disordered" evidence="1">
    <location>
        <begin position="168"/>
        <end position="228"/>
    </location>
</feature>
<feature type="compositionally biased region" description="Low complexity" evidence="1">
    <location>
        <begin position="199"/>
        <end position="209"/>
    </location>
</feature>
<feature type="region of interest" description="Disordered" evidence="1">
    <location>
        <begin position="1"/>
        <end position="87"/>
    </location>
</feature>
<organism evidence="2 3">
    <name type="scientific">Salvia divinorum</name>
    <name type="common">Maria pastora</name>
    <name type="synonym">Diviner's sage</name>
    <dbReference type="NCBI Taxonomy" id="28513"/>
    <lineage>
        <taxon>Eukaryota</taxon>
        <taxon>Viridiplantae</taxon>
        <taxon>Streptophyta</taxon>
        <taxon>Embryophyta</taxon>
        <taxon>Tracheophyta</taxon>
        <taxon>Spermatophyta</taxon>
        <taxon>Magnoliopsida</taxon>
        <taxon>eudicotyledons</taxon>
        <taxon>Gunneridae</taxon>
        <taxon>Pentapetalae</taxon>
        <taxon>asterids</taxon>
        <taxon>lamiids</taxon>
        <taxon>Lamiales</taxon>
        <taxon>Lamiaceae</taxon>
        <taxon>Nepetoideae</taxon>
        <taxon>Mentheae</taxon>
        <taxon>Salviinae</taxon>
        <taxon>Salvia</taxon>
        <taxon>Salvia subgen. Calosphace</taxon>
    </lineage>
</organism>
<reference evidence="2 3" key="1">
    <citation type="submission" date="2024-06" db="EMBL/GenBank/DDBJ databases">
        <title>A chromosome level genome sequence of Diviner's sage (Salvia divinorum).</title>
        <authorList>
            <person name="Ford S.A."/>
            <person name="Ro D.-K."/>
            <person name="Ness R.W."/>
            <person name="Phillips M.A."/>
        </authorList>
    </citation>
    <scope>NUCLEOTIDE SEQUENCE [LARGE SCALE GENOMIC DNA]</scope>
    <source>
        <strain evidence="2">SAF-2024a</strain>
        <tissue evidence="2">Leaf</tissue>
    </source>
</reference>
<sequence>MEQGSSAAKSLPNSNKRKQSFTDELHDIVNSSSQDFSAERETRYSIPQTSQYQTSNLEGAPIFSQSRQPQFSRGPSQVPFESSGIDATFNTGMHNAYSVPHAQNTGMTLENLDLPRPMRSQGFPYPLNTPNGFDISNNGKSPTTSAPKAPYDSPMSGLLNAVAAQRTYPTQQAQNSAASVESPLPFSTTQGIPYPMNPPSGSNGPSSSSLKRKAPSQDGTPPNYQSWNSNFGRGLHRYSSSCNNVGRYSLYDKRYEDVGLPVDPHLRIFIATNGNGNGDSSSRKRD</sequence>
<proteinExistence type="predicted"/>
<gene>
    <name evidence="2" type="ORF">AAHA92_12978</name>
</gene>
<accession>A0ABD1H6T2</accession>
<feature type="compositionally biased region" description="Polar residues" evidence="1">
    <location>
        <begin position="1"/>
        <end position="14"/>
    </location>
</feature>